<evidence type="ECO:0000313" key="6">
    <source>
        <dbReference type="Proteomes" id="UP000297597"/>
    </source>
</evidence>
<keyword evidence="6" id="KW-1185">Reference proteome</keyword>
<dbReference type="InterPro" id="IPR032599">
    <property type="entry name" value="YcdB/YcdC_rep_domain"/>
</dbReference>
<dbReference type="Pfam" id="PF16244">
    <property type="entry name" value="DUF4901"/>
    <property type="match status" value="2"/>
</dbReference>
<keyword evidence="1" id="KW-0677">Repeat</keyword>
<gene>
    <name evidence="5" type="ORF">Pmgp_02097</name>
</gene>
<sequence length="755" mass="83722">MAALFFLLLITCVCVMAGEAAAESSGSGSTYPVKEAGQKVESGEEAISQDRAMQIVREMFPDLLEGKDLDIQLQDDYRGDSSGIWHLNWNNPTPGGRRVEHISISIDADSGALVNLYYYDSNVGAEGGVTPLTEEAAKQKAMEYARKYRPAEFGRTRLAENDYYGYYPSGMIKNAYNFYWERIENGVPVEWDGISVGVDLFSGRLASFSVNWHKDAVFPQPGTMPEDLEQKVLSELGLILCYQVPEGVKTNLPGVPEANLVYRLNSPGMLKISPDSGEVLTADGKTIPLIQYKRFSGLPVPATGGSLEGTGPVNRPVQKISQAEAQKAAREFFRKIGMDGEVDRRGSGSSGGGVFYDEYWSYGLADEENWKPREQRKQIDVGIDVFTGEVRNYNAFNDYAGCGRDDSSKQKITRKVARDKAVDFIRLVSPEKLGQVAEERQDESYTKFGEGYTFNFVRLVNGIPFLRDGIMISVGAGGEITSYDCNWHAVKFPSAAGLTTREEAEKVFQEKMRLKPAYFFPLEGEDPRPGKKPVLALMFDSRRDMGIDAHTRQLVALDIMAAQPEEKTGAVVPQEHWAAASLAVLADSGLLPDEGFDPDGPVSRRDAVRVLMSAMQGNYRYNQYQQVGEKASFTDVSPDDRDYAVIQYAVRRGMLVKSDRFFPEQPLLREELAVWLVRALGYSEVAEMPAVIGLKAADAGQVSDKARNYVAIAWGLDLIKGNENNLFRPADQVTWAELASLVTRAVPRLRSVQQW</sequence>
<dbReference type="Pfam" id="PF00395">
    <property type="entry name" value="SLH"/>
    <property type="match status" value="1"/>
</dbReference>
<evidence type="ECO:0000259" key="4">
    <source>
        <dbReference type="PROSITE" id="PS51272"/>
    </source>
</evidence>
<accession>A0A4Y7RQ32</accession>
<keyword evidence="3" id="KW-0732">Signal</keyword>
<feature type="signal peptide" evidence="3">
    <location>
        <begin position="1"/>
        <end position="17"/>
    </location>
</feature>
<evidence type="ECO:0000313" key="5">
    <source>
        <dbReference type="EMBL" id="TEB10782.1"/>
    </source>
</evidence>
<comment type="caution">
    <text evidence="5">The sequence shown here is derived from an EMBL/GenBank/DDBJ whole genome shotgun (WGS) entry which is preliminary data.</text>
</comment>
<dbReference type="AlphaFoldDB" id="A0A4Y7RQ32"/>
<organism evidence="5 6">
    <name type="scientific">Pelotomaculum propionicicum</name>
    <dbReference type="NCBI Taxonomy" id="258475"/>
    <lineage>
        <taxon>Bacteria</taxon>
        <taxon>Bacillati</taxon>
        <taxon>Bacillota</taxon>
        <taxon>Clostridia</taxon>
        <taxon>Eubacteriales</taxon>
        <taxon>Desulfotomaculaceae</taxon>
        <taxon>Pelotomaculum</taxon>
    </lineage>
</organism>
<reference evidence="5 6" key="1">
    <citation type="journal article" date="2018" name="Environ. Microbiol.">
        <title>Novel energy conservation strategies and behaviour of Pelotomaculum schinkii driving syntrophic propionate catabolism.</title>
        <authorList>
            <person name="Hidalgo-Ahumada C.A.P."/>
            <person name="Nobu M.K."/>
            <person name="Narihiro T."/>
            <person name="Tamaki H."/>
            <person name="Liu W.T."/>
            <person name="Kamagata Y."/>
            <person name="Stams A.J.M."/>
            <person name="Imachi H."/>
            <person name="Sousa D.Z."/>
        </authorList>
    </citation>
    <scope>NUCLEOTIDE SEQUENCE [LARGE SCALE GENOMIC DNA]</scope>
    <source>
        <strain evidence="5 6">MGP</strain>
    </source>
</reference>
<dbReference type="Proteomes" id="UP000297597">
    <property type="component" value="Unassembled WGS sequence"/>
</dbReference>
<dbReference type="EMBL" id="QFFZ01000021">
    <property type="protein sequence ID" value="TEB10782.1"/>
    <property type="molecule type" value="Genomic_DNA"/>
</dbReference>
<dbReference type="OrthoDB" id="1804207at2"/>
<dbReference type="PROSITE" id="PS51272">
    <property type="entry name" value="SLH"/>
    <property type="match status" value="3"/>
</dbReference>
<dbReference type="InterPro" id="IPR001119">
    <property type="entry name" value="SLH_dom"/>
</dbReference>
<proteinExistence type="predicted"/>
<feature type="domain" description="SLH" evidence="4">
    <location>
        <begin position="565"/>
        <end position="625"/>
    </location>
</feature>
<feature type="region of interest" description="Disordered" evidence="2">
    <location>
        <begin position="23"/>
        <end position="47"/>
    </location>
</feature>
<feature type="domain" description="SLH" evidence="4">
    <location>
        <begin position="693"/>
        <end position="755"/>
    </location>
</feature>
<evidence type="ECO:0000256" key="3">
    <source>
        <dbReference type="SAM" id="SignalP"/>
    </source>
</evidence>
<feature type="domain" description="SLH" evidence="4">
    <location>
        <begin position="629"/>
        <end position="690"/>
    </location>
</feature>
<evidence type="ECO:0000256" key="1">
    <source>
        <dbReference type="ARBA" id="ARBA00022737"/>
    </source>
</evidence>
<evidence type="ECO:0000256" key="2">
    <source>
        <dbReference type="SAM" id="MobiDB-lite"/>
    </source>
</evidence>
<name>A0A4Y7RQ32_9FIRM</name>
<protein>
    <recommendedName>
        <fullName evidence="4">SLH domain-containing protein</fullName>
    </recommendedName>
</protein>
<feature type="chain" id="PRO_5039312681" description="SLH domain-containing protein" evidence="3">
    <location>
        <begin position="18"/>
        <end position="755"/>
    </location>
</feature>